<feature type="domain" description="Beta-lactamase-related" evidence="2">
    <location>
        <begin position="163"/>
        <end position="478"/>
    </location>
</feature>
<evidence type="ECO:0000259" key="2">
    <source>
        <dbReference type="Pfam" id="PF00144"/>
    </source>
</evidence>
<keyword evidence="4" id="KW-1185">Reference proteome</keyword>
<dbReference type="KEGG" id="ssin:G7078_09795"/>
<dbReference type="RefSeq" id="WP_166095536.1">
    <property type="nucleotide sequence ID" value="NZ_CP049871.1"/>
</dbReference>
<dbReference type="InterPro" id="IPR001466">
    <property type="entry name" value="Beta-lactam-related"/>
</dbReference>
<dbReference type="Gene3D" id="3.40.710.10">
    <property type="entry name" value="DD-peptidase/beta-lactamase superfamily"/>
    <property type="match status" value="1"/>
</dbReference>
<dbReference type="SUPFAM" id="SSF56601">
    <property type="entry name" value="beta-lactamase/transpeptidase-like"/>
    <property type="match status" value="1"/>
</dbReference>
<feature type="signal peptide" evidence="1">
    <location>
        <begin position="1"/>
        <end position="19"/>
    </location>
</feature>
<protein>
    <submittedName>
        <fullName evidence="3">Beta-lactamase family protein</fullName>
    </submittedName>
</protein>
<reference evidence="3 4" key="1">
    <citation type="submission" date="2020-03" db="EMBL/GenBank/DDBJ databases">
        <title>Sphingomonas sp. nov., isolated from fish.</title>
        <authorList>
            <person name="Hyun D.-W."/>
            <person name="Bae J.-W."/>
        </authorList>
    </citation>
    <scope>NUCLEOTIDE SEQUENCE [LARGE SCALE GENOMIC DNA]</scope>
    <source>
        <strain evidence="3 4">HDW15C</strain>
    </source>
</reference>
<dbReference type="AlphaFoldDB" id="A0A6G7ZPX1"/>
<dbReference type="PANTHER" id="PTHR46825:SF9">
    <property type="entry name" value="BETA-LACTAMASE-RELATED DOMAIN-CONTAINING PROTEIN"/>
    <property type="match status" value="1"/>
</dbReference>
<dbReference type="InterPro" id="IPR050491">
    <property type="entry name" value="AmpC-like"/>
</dbReference>
<keyword evidence="1" id="KW-0732">Signal</keyword>
<organism evidence="3 4">
    <name type="scientific">Sphingomonas sinipercae</name>
    <dbReference type="NCBI Taxonomy" id="2714944"/>
    <lineage>
        <taxon>Bacteria</taxon>
        <taxon>Pseudomonadati</taxon>
        <taxon>Pseudomonadota</taxon>
        <taxon>Alphaproteobacteria</taxon>
        <taxon>Sphingomonadales</taxon>
        <taxon>Sphingomonadaceae</taxon>
        <taxon>Sphingomonas</taxon>
    </lineage>
</organism>
<dbReference type="Pfam" id="PF00144">
    <property type="entry name" value="Beta-lactamase"/>
    <property type="match status" value="1"/>
</dbReference>
<name>A0A6G7ZPX1_9SPHN</name>
<gene>
    <name evidence="3" type="ORF">G7078_09795</name>
</gene>
<dbReference type="InterPro" id="IPR012338">
    <property type="entry name" value="Beta-lactam/transpept-like"/>
</dbReference>
<evidence type="ECO:0000313" key="4">
    <source>
        <dbReference type="Proteomes" id="UP000502502"/>
    </source>
</evidence>
<proteinExistence type="predicted"/>
<dbReference type="EMBL" id="CP049871">
    <property type="protein sequence ID" value="QIL03037.1"/>
    <property type="molecule type" value="Genomic_DNA"/>
</dbReference>
<feature type="chain" id="PRO_5026350905" evidence="1">
    <location>
        <begin position="20"/>
        <end position="501"/>
    </location>
</feature>
<dbReference type="PANTHER" id="PTHR46825">
    <property type="entry name" value="D-ALANYL-D-ALANINE-CARBOXYPEPTIDASE/ENDOPEPTIDASE AMPH"/>
    <property type="match status" value="1"/>
</dbReference>
<accession>A0A6G7ZPX1</accession>
<evidence type="ECO:0000256" key="1">
    <source>
        <dbReference type="SAM" id="SignalP"/>
    </source>
</evidence>
<evidence type="ECO:0000313" key="3">
    <source>
        <dbReference type="EMBL" id="QIL03037.1"/>
    </source>
</evidence>
<dbReference type="Proteomes" id="UP000502502">
    <property type="component" value="Chromosome"/>
</dbReference>
<sequence>MIAHRIAAALLCSASPVAAAQMNVDETGSHTVGLKPITVEQRAREVIEIVGGSSEMNARRYISESFSAAALERVGKDDRLEDMEILRHELGTITIDRIDRVSPTEAVAVVRSGLTGRLRAIAVEVDRSAPAKIADIGTPRTLSGQISKDLSDAQRVTMLDNFVSRLAKTGYFSGTVLLAREGHVLHAKAYGLAERRFGVPNAVNTRFNLGSITKIFTAVALAQLVERGRVSWDDTLNKYVPGFPNDAAASQITLKHLLTHTSGLTNTPYPPGPRSPTRALSVAELISEAPRNDLQWKPGTRYEYNNLGFLLLGRVIEVVSGQSYYDFVRDHVFKPAGMATVGTDRYDFVTSLAYAYEPLPAWDRPSFVDGRLYVAPRAVPFGGAYSSAPDIFRFSEALRSGRLIRPSTLRTMASAHPELGAPMRGLGFNVGSDDWVVGVGRKILGHGGNTAGVCTEWRQIEDAEAPYTFVVLSNSGQRACFPVAEFILDLVPAENSQRKRR</sequence>